<evidence type="ECO:0000313" key="5">
    <source>
        <dbReference type="Proteomes" id="UP000663834"/>
    </source>
</evidence>
<dbReference type="EMBL" id="CAJOBJ010006078">
    <property type="protein sequence ID" value="CAF4050283.1"/>
    <property type="molecule type" value="Genomic_DNA"/>
</dbReference>
<evidence type="ECO:0000313" key="4">
    <source>
        <dbReference type="EMBL" id="CAF4218665.1"/>
    </source>
</evidence>
<protein>
    <submittedName>
        <fullName evidence="2">Uncharacterized protein</fullName>
    </submittedName>
</protein>
<dbReference type="Proteomes" id="UP000681720">
    <property type="component" value="Unassembled WGS sequence"/>
</dbReference>
<dbReference type="EMBL" id="CAJOBH010020527">
    <property type="protein sequence ID" value="CAF4218665.1"/>
    <property type="molecule type" value="Genomic_DNA"/>
</dbReference>
<evidence type="ECO:0000313" key="3">
    <source>
        <dbReference type="EMBL" id="CAF4050283.1"/>
    </source>
</evidence>
<accession>A0A816HC00</accession>
<organism evidence="2 5">
    <name type="scientific">Rotaria magnacalcarata</name>
    <dbReference type="NCBI Taxonomy" id="392030"/>
    <lineage>
        <taxon>Eukaryota</taxon>
        <taxon>Metazoa</taxon>
        <taxon>Spiralia</taxon>
        <taxon>Gnathifera</taxon>
        <taxon>Rotifera</taxon>
        <taxon>Eurotatoria</taxon>
        <taxon>Bdelloidea</taxon>
        <taxon>Philodinida</taxon>
        <taxon>Philodinidae</taxon>
        <taxon>Rotaria</taxon>
    </lineage>
</organism>
<dbReference type="AlphaFoldDB" id="A0A816HC00"/>
<proteinExistence type="predicted"/>
<sequence length="195" mass="22123">MASVRPQKTCVACQNGVATCRGCQKCFCLTHFTEHRQELDRRMGEIVHEHNQLREALGSQDNVHPLVSRIEDWKKASIQNINNAAKQARTDLQASLDSTKHRLVDSLGSIADQLKLSQTAPVYTENELDEWMKQLVELRQMFEKPQNIEIVEDESRNSSVRMIKVTEKSNSRSYPTINQKTLQSRPSTAVVSTGT</sequence>
<dbReference type="Proteomes" id="UP000681967">
    <property type="component" value="Unassembled WGS sequence"/>
</dbReference>
<dbReference type="EMBL" id="CAJNOW010021412">
    <property type="protein sequence ID" value="CAF1684136.1"/>
    <property type="molecule type" value="Genomic_DNA"/>
</dbReference>
<evidence type="ECO:0000313" key="2">
    <source>
        <dbReference type="EMBL" id="CAF1684136.1"/>
    </source>
</evidence>
<dbReference type="Proteomes" id="UP000663834">
    <property type="component" value="Unassembled WGS sequence"/>
</dbReference>
<reference evidence="2" key="1">
    <citation type="submission" date="2021-02" db="EMBL/GenBank/DDBJ databases">
        <authorList>
            <person name="Nowell W R."/>
        </authorList>
    </citation>
    <scope>NUCLEOTIDE SEQUENCE</scope>
</reference>
<evidence type="ECO:0000313" key="1">
    <source>
        <dbReference type="EMBL" id="CAF1600579.1"/>
    </source>
</evidence>
<dbReference type="Proteomes" id="UP000663855">
    <property type="component" value="Unassembled WGS sequence"/>
</dbReference>
<name>A0A816HC00_9BILA</name>
<dbReference type="OrthoDB" id="10021058at2759"/>
<gene>
    <name evidence="4" type="ORF">BYL167_LOCUS24291</name>
    <name evidence="1" type="ORF">CJN711_LOCUS35138</name>
    <name evidence="3" type="ORF">GIL414_LOCUS14397</name>
    <name evidence="2" type="ORF">KQP761_LOCUS37833</name>
</gene>
<comment type="caution">
    <text evidence="2">The sequence shown here is derived from an EMBL/GenBank/DDBJ whole genome shotgun (WGS) entry which is preliminary data.</text>
</comment>
<dbReference type="EMBL" id="CAJNOV010017142">
    <property type="protein sequence ID" value="CAF1600579.1"/>
    <property type="molecule type" value="Genomic_DNA"/>
</dbReference>